<sequence>MDNPRQKRRRIEQHVFTVKLNSAAAIDQKRNPESAAASELGANFVEPKADPLLWVLQQDPFVILDLLFFELLPSLQDNKFLAAVTFARTGVAKVMTLKDNLDLDFKAAVLLSIDPRTLLGLCVRNLLPLDLHFDNNTKIADWLGLTCPPAVLPPCFTGKLAYDEHLPLEWWKHYSQLRHLSSINRSQASMVKR</sequence>
<evidence type="ECO:0000313" key="1">
    <source>
        <dbReference type="EMBL" id="KAK8229098.1"/>
    </source>
</evidence>
<keyword evidence="2" id="KW-1185">Reference proteome</keyword>
<dbReference type="Proteomes" id="UP001492380">
    <property type="component" value="Unassembled WGS sequence"/>
</dbReference>
<comment type="caution">
    <text evidence="1">The sequence shown here is derived from an EMBL/GenBank/DDBJ whole genome shotgun (WGS) entry which is preliminary data.</text>
</comment>
<protein>
    <submittedName>
        <fullName evidence="1">Uncharacterized protein</fullName>
    </submittedName>
</protein>
<organism evidence="1 2">
    <name type="scientific">Phyllosticta capitalensis</name>
    <dbReference type="NCBI Taxonomy" id="121624"/>
    <lineage>
        <taxon>Eukaryota</taxon>
        <taxon>Fungi</taxon>
        <taxon>Dikarya</taxon>
        <taxon>Ascomycota</taxon>
        <taxon>Pezizomycotina</taxon>
        <taxon>Dothideomycetes</taxon>
        <taxon>Dothideomycetes incertae sedis</taxon>
        <taxon>Botryosphaeriales</taxon>
        <taxon>Phyllostictaceae</taxon>
        <taxon>Phyllosticta</taxon>
    </lineage>
</organism>
<accession>A0ABR1YGQ3</accession>
<gene>
    <name evidence="1" type="ORF">HDK90DRAFT_493082</name>
</gene>
<reference evidence="1 2" key="1">
    <citation type="submission" date="2024-04" db="EMBL/GenBank/DDBJ databases">
        <title>Phyllosticta paracitricarpa is synonymous to the EU quarantine fungus P. citricarpa based on phylogenomic analyses.</title>
        <authorList>
            <consortium name="Lawrence Berkeley National Laboratory"/>
            <person name="Van Ingen-Buijs V.A."/>
            <person name="Van Westerhoven A.C."/>
            <person name="Haridas S."/>
            <person name="Skiadas P."/>
            <person name="Martin F."/>
            <person name="Groenewald J.Z."/>
            <person name="Crous P.W."/>
            <person name="Seidl M.F."/>
        </authorList>
    </citation>
    <scope>NUCLEOTIDE SEQUENCE [LARGE SCALE GENOMIC DNA]</scope>
    <source>
        <strain evidence="1 2">CBS 123374</strain>
    </source>
</reference>
<dbReference type="EMBL" id="JBBWRZ010000009">
    <property type="protein sequence ID" value="KAK8229098.1"/>
    <property type="molecule type" value="Genomic_DNA"/>
</dbReference>
<evidence type="ECO:0000313" key="2">
    <source>
        <dbReference type="Proteomes" id="UP001492380"/>
    </source>
</evidence>
<proteinExistence type="predicted"/>
<name>A0ABR1YGQ3_9PEZI</name>